<dbReference type="AlphaFoldDB" id="E6VEC2"/>
<organism evidence="2 3">
    <name type="scientific">Rhodopseudomonas palustris (strain DX-1)</name>
    <dbReference type="NCBI Taxonomy" id="652103"/>
    <lineage>
        <taxon>Bacteria</taxon>
        <taxon>Pseudomonadati</taxon>
        <taxon>Pseudomonadota</taxon>
        <taxon>Alphaproteobacteria</taxon>
        <taxon>Hyphomicrobiales</taxon>
        <taxon>Nitrobacteraceae</taxon>
        <taxon>Rhodopseudomonas</taxon>
    </lineage>
</organism>
<name>E6VEC2_RHOPX</name>
<reference evidence="2" key="1">
    <citation type="submission" date="2010-12" db="EMBL/GenBank/DDBJ databases">
        <title>Complete sequence of Rhodopseudomonas palustris DX-1.</title>
        <authorList>
            <consortium name="US DOE Joint Genome Institute"/>
            <person name="Lucas S."/>
            <person name="Copeland A."/>
            <person name="Lapidus A."/>
            <person name="Cheng J.-F."/>
            <person name="Goodwin L."/>
            <person name="Pitluck S."/>
            <person name="Misra M."/>
            <person name="Chertkov O."/>
            <person name="Detter J.C."/>
            <person name="Han C."/>
            <person name="Tapia R."/>
            <person name="Land M."/>
            <person name="Hauser L."/>
            <person name="Kyrpides N."/>
            <person name="Ivanova N."/>
            <person name="Ovchinnikova G."/>
            <person name="Logan B."/>
            <person name="Oda Y."/>
            <person name="Harwood C."/>
            <person name="Woyke T."/>
        </authorList>
    </citation>
    <scope>NUCLEOTIDE SEQUENCE [LARGE SCALE GENOMIC DNA]</scope>
    <source>
        <strain evidence="2">DX-1</strain>
    </source>
</reference>
<dbReference type="HOGENOM" id="CLU_782739_0_0_5"/>
<feature type="region of interest" description="Disordered" evidence="1">
    <location>
        <begin position="1"/>
        <end position="22"/>
    </location>
</feature>
<evidence type="ECO:0000313" key="3">
    <source>
        <dbReference type="Proteomes" id="UP000001402"/>
    </source>
</evidence>
<accession>E6VEC2</accession>
<dbReference type="STRING" id="652103.Rpdx1_1228"/>
<dbReference type="KEGG" id="rpx:Rpdx1_1228"/>
<dbReference type="Proteomes" id="UP000001402">
    <property type="component" value="Chromosome"/>
</dbReference>
<proteinExistence type="predicted"/>
<sequence>MPESWSADDFSPPSKRTSKSLDFWDPEDPRAVRIIDAVFETDETDRSLLVEATTDQSRDNSHQFTARWSDYDDPVPEHLSSTPAAVKSEPWHDYVPIGAYDPFAQEAPFVIEWPQNARESVATKCANAALALAGVTERERRRLFRRFVELFTDYPHPSSYLAITNLIRQEGASPDDLLAAYDLKQAWIDNPLFSLVLQKGGHVTLTNDRDNQLYWKLAFRLIIQTRGTPPETIIDPSWVDEWLDLPHGDPLRFRFLDYACARLEAFGNGALGEPPTHRRRGNHLKAYPAGRLYPRFRYERDSLKDIAIVDGYRLANNFSRTALLAGIYVNPIGHYASALKTNDSNTSEFKEAYD</sequence>
<gene>
    <name evidence="2" type="ordered locus">Rpdx1_1228</name>
</gene>
<evidence type="ECO:0000313" key="2">
    <source>
        <dbReference type="EMBL" id="ADU42853.1"/>
    </source>
</evidence>
<dbReference type="EMBL" id="CP002418">
    <property type="protein sequence ID" value="ADU42853.1"/>
    <property type="molecule type" value="Genomic_DNA"/>
</dbReference>
<dbReference type="OrthoDB" id="8266323at2"/>
<protein>
    <submittedName>
        <fullName evidence="2">Uncharacterized protein</fullName>
    </submittedName>
</protein>
<evidence type="ECO:0000256" key="1">
    <source>
        <dbReference type="SAM" id="MobiDB-lite"/>
    </source>
</evidence>